<dbReference type="Pfam" id="PF04102">
    <property type="entry name" value="SlyX"/>
    <property type="match status" value="1"/>
</dbReference>
<organism evidence="3 4">
    <name type="scientific">Psychrosphaera algicola</name>
    <dbReference type="NCBI Taxonomy" id="3023714"/>
    <lineage>
        <taxon>Bacteria</taxon>
        <taxon>Pseudomonadati</taxon>
        <taxon>Pseudomonadota</taxon>
        <taxon>Gammaproteobacteria</taxon>
        <taxon>Alteromonadales</taxon>
        <taxon>Pseudoalteromonadaceae</taxon>
        <taxon>Psychrosphaera</taxon>
    </lineage>
</organism>
<gene>
    <name evidence="1" type="primary">slyX</name>
    <name evidence="3" type="ORF">PN838_16385</name>
</gene>
<dbReference type="RefSeq" id="WP_272181360.1">
    <property type="nucleotide sequence ID" value="NZ_JAQOMS010000002.1"/>
</dbReference>
<dbReference type="Gene3D" id="1.20.5.300">
    <property type="match status" value="1"/>
</dbReference>
<evidence type="ECO:0000313" key="3">
    <source>
        <dbReference type="EMBL" id="MDC2890059.1"/>
    </source>
</evidence>
<reference evidence="3 4" key="1">
    <citation type="submission" date="2023-01" db="EMBL/GenBank/DDBJ databases">
        <title>Psychrosphaera sp. nov., isolated from marine algae.</title>
        <authorList>
            <person name="Bayburt H."/>
            <person name="Choi B.J."/>
            <person name="Kim J.M."/>
            <person name="Choi D.G."/>
            <person name="Jeon C.O."/>
        </authorList>
    </citation>
    <scope>NUCLEOTIDE SEQUENCE [LARGE SCALE GENOMIC DNA]</scope>
    <source>
        <strain evidence="3 4">G1-22</strain>
    </source>
</reference>
<comment type="caution">
    <text evidence="3">The sequence shown here is derived from an EMBL/GenBank/DDBJ whole genome shotgun (WGS) entry which is preliminary data.</text>
</comment>
<evidence type="ECO:0000313" key="4">
    <source>
        <dbReference type="Proteomes" id="UP001528411"/>
    </source>
</evidence>
<comment type="similarity">
    <text evidence="1">Belongs to the SlyX family.</text>
</comment>
<dbReference type="PANTHER" id="PTHR36508:SF1">
    <property type="entry name" value="PROTEIN SLYX"/>
    <property type="match status" value="1"/>
</dbReference>
<name>A0ABT5FG44_9GAMM</name>
<evidence type="ECO:0000256" key="2">
    <source>
        <dbReference type="SAM" id="Coils"/>
    </source>
</evidence>
<evidence type="ECO:0000256" key="1">
    <source>
        <dbReference type="HAMAP-Rule" id="MF_00715"/>
    </source>
</evidence>
<dbReference type="InterPro" id="IPR007236">
    <property type="entry name" value="SlyX"/>
</dbReference>
<keyword evidence="2" id="KW-0175">Coiled coil</keyword>
<sequence>MNNADIALLIKRIDDLENKVAFQDDTLDQLNSEITSLNLDNRLMKRQLQMLAEKFKETKTSVVGSEADETPPPHY</sequence>
<dbReference type="EMBL" id="JAQOMS010000002">
    <property type="protein sequence ID" value="MDC2890059.1"/>
    <property type="molecule type" value="Genomic_DNA"/>
</dbReference>
<feature type="coiled-coil region" evidence="2">
    <location>
        <begin position="13"/>
        <end position="47"/>
    </location>
</feature>
<protein>
    <recommendedName>
        <fullName evidence="1">Protein SlyX homolog</fullName>
    </recommendedName>
</protein>
<dbReference type="PANTHER" id="PTHR36508">
    <property type="entry name" value="PROTEIN SLYX"/>
    <property type="match status" value="1"/>
</dbReference>
<keyword evidence="4" id="KW-1185">Reference proteome</keyword>
<dbReference type="Proteomes" id="UP001528411">
    <property type="component" value="Unassembled WGS sequence"/>
</dbReference>
<dbReference type="HAMAP" id="MF_00715">
    <property type="entry name" value="SlyX"/>
    <property type="match status" value="1"/>
</dbReference>
<accession>A0ABT5FG44</accession>
<proteinExistence type="inferred from homology"/>